<sequence length="84" mass="9041">MNDGPPQDAKPPDAGTRTAMTQVRRVAVSVAGGLVLLVGVALIFLPGPALIVIPAGLAILALEFDWSRRWLDKLPALKKRMKNR</sequence>
<evidence type="ECO:0008006" key="4">
    <source>
        <dbReference type="Google" id="ProtNLM"/>
    </source>
</evidence>
<gene>
    <name evidence="2" type="ORF">Hsar01_02188</name>
</gene>
<evidence type="ECO:0000256" key="1">
    <source>
        <dbReference type="SAM" id="Phobius"/>
    </source>
</evidence>
<keyword evidence="3" id="KW-1185">Reference proteome</keyword>
<dbReference type="Pfam" id="PF09656">
    <property type="entry name" value="PGPGW"/>
    <property type="match status" value="1"/>
</dbReference>
<accession>A0ABP9UQJ9</accession>
<dbReference type="Proteomes" id="UP001476282">
    <property type="component" value="Unassembled WGS sequence"/>
</dbReference>
<protein>
    <recommendedName>
        <fullName evidence="4">Transmembrane protein (PGPGW)</fullName>
    </recommendedName>
</protein>
<dbReference type="InterPro" id="IPR019099">
    <property type="entry name" value="Uncharacterised_PGPGW_TM"/>
</dbReference>
<reference evidence="2 3" key="1">
    <citation type="submission" date="2024-02" db="EMBL/GenBank/DDBJ databases">
        <title>Haloferula sargassicola NBRC 104335.</title>
        <authorList>
            <person name="Ichikawa N."/>
            <person name="Katano-Makiyama Y."/>
            <person name="Hidaka K."/>
        </authorList>
    </citation>
    <scope>NUCLEOTIDE SEQUENCE [LARGE SCALE GENOMIC DNA]</scope>
    <source>
        <strain evidence="2 3">NBRC 104335</strain>
    </source>
</reference>
<proteinExistence type="predicted"/>
<name>A0ABP9UQJ9_9BACT</name>
<keyword evidence="1" id="KW-0812">Transmembrane</keyword>
<evidence type="ECO:0000313" key="2">
    <source>
        <dbReference type="EMBL" id="GAA5482962.1"/>
    </source>
</evidence>
<evidence type="ECO:0000313" key="3">
    <source>
        <dbReference type="Proteomes" id="UP001476282"/>
    </source>
</evidence>
<comment type="caution">
    <text evidence="2">The sequence shown here is derived from an EMBL/GenBank/DDBJ whole genome shotgun (WGS) entry which is preliminary data.</text>
</comment>
<dbReference type="EMBL" id="BAABRI010000011">
    <property type="protein sequence ID" value="GAA5482962.1"/>
    <property type="molecule type" value="Genomic_DNA"/>
</dbReference>
<keyword evidence="1" id="KW-1133">Transmembrane helix</keyword>
<organism evidence="2 3">
    <name type="scientific">Haloferula sargassicola</name>
    <dbReference type="NCBI Taxonomy" id="490096"/>
    <lineage>
        <taxon>Bacteria</taxon>
        <taxon>Pseudomonadati</taxon>
        <taxon>Verrucomicrobiota</taxon>
        <taxon>Verrucomicrobiia</taxon>
        <taxon>Verrucomicrobiales</taxon>
        <taxon>Verrucomicrobiaceae</taxon>
        <taxon>Haloferula</taxon>
    </lineage>
</organism>
<dbReference type="RefSeq" id="WP_353567088.1">
    <property type="nucleotide sequence ID" value="NZ_BAABRI010000011.1"/>
</dbReference>
<feature type="transmembrane region" description="Helical" evidence="1">
    <location>
        <begin position="51"/>
        <end position="71"/>
    </location>
</feature>
<keyword evidence="1" id="KW-0472">Membrane</keyword>
<feature type="transmembrane region" description="Helical" evidence="1">
    <location>
        <begin position="26"/>
        <end position="45"/>
    </location>
</feature>